<evidence type="ECO:0008006" key="4">
    <source>
        <dbReference type="Google" id="ProtNLM"/>
    </source>
</evidence>
<comment type="caution">
    <text evidence="2">The sequence shown here is derived from an EMBL/GenBank/DDBJ whole genome shotgun (WGS) entry which is preliminary data.</text>
</comment>
<reference evidence="2 3" key="1">
    <citation type="journal article" date="2016" name="Nat. Commun.">
        <title>Thousands of microbial genomes shed light on interconnected biogeochemical processes in an aquifer system.</title>
        <authorList>
            <person name="Anantharaman K."/>
            <person name="Brown C.T."/>
            <person name="Hug L.A."/>
            <person name="Sharon I."/>
            <person name="Castelle C.J."/>
            <person name="Probst A.J."/>
            <person name="Thomas B.C."/>
            <person name="Singh A."/>
            <person name="Wilkins M.J."/>
            <person name="Karaoz U."/>
            <person name="Brodie E.L."/>
            <person name="Williams K.H."/>
            <person name="Hubbard S.S."/>
            <person name="Banfield J.F."/>
        </authorList>
    </citation>
    <scope>NUCLEOTIDE SEQUENCE [LARGE SCALE GENOMIC DNA]</scope>
</reference>
<keyword evidence="1" id="KW-1277">Toxin-antitoxin system</keyword>
<dbReference type="InterPro" id="IPR035093">
    <property type="entry name" value="RelE/ParE_toxin_dom_sf"/>
</dbReference>
<accession>A0A1G2G147</accession>
<name>A0A1G2G147_9BACT</name>
<evidence type="ECO:0000256" key="1">
    <source>
        <dbReference type="ARBA" id="ARBA00022649"/>
    </source>
</evidence>
<dbReference type="AlphaFoldDB" id="A0A1G2G147"/>
<dbReference type="EMBL" id="MHNK01000010">
    <property type="protein sequence ID" value="OGZ44043.1"/>
    <property type="molecule type" value="Genomic_DNA"/>
</dbReference>
<dbReference type="Gene3D" id="3.30.2310.20">
    <property type="entry name" value="RelE-like"/>
    <property type="match status" value="1"/>
</dbReference>
<dbReference type="SUPFAM" id="SSF143011">
    <property type="entry name" value="RelE-like"/>
    <property type="match status" value="1"/>
</dbReference>
<proteinExistence type="predicted"/>
<protein>
    <recommendedName>
        <fullName evidence="4">Addiction module toxin RelE</fullName>
    </recommendedName>
</protein>
<evidence type="ECO:0000313" key="3">
    <source>
        <dbReference type="Proteomes" id="UP000177480"/>
    </source>
</evidence>
<evidence type="ECO:0000313" key="2">
    <source>
        <dbReference type="EMBL" id="OGZ44043.1"/>
    </source>
</evidence>
<gene>
    <name evidence="2" type="ORF">A2719_03745</name>
</gene>
<organism evidence="2 3">
    <name type="scientific">Candidatus Ryanbacteria bacterium RIFCSPHIGHO2_01_FULL_45_22</name>
    <dbReference type="NCBI Taxonomy" id="1802114"/>
    <lineage>
        <taxon>Bacteria</taxon>
        <taxon>Candidatus Ryaniibacteriota</taxon>
    </lineage>
</organism>
<dbReference type="STRING" id="1802114.A2719_03745"/>
<sequence length="94" mass="11421">MEDSRSPNVSHIVYSPNFERVVRKCKKKDHNLFEQLSNQMEKIIREPILGKPLRYTLKNRRRLHVGSFVLVYEFYNGELRFIDFAHHDRVYKNQ</sequence>
<dbReference type="Pfam" id="PF05016">
    <property type="entry name" value="ParE_toxin"/>
    <property type="match status" value="1"/>
</dbReference>
<dbReference type="Proteomes" id="UP000177480">
    <property type="component" value="Unassembled WGS sequence"/>
</dbReference>
<dbReference type="InterPro" id="IPR007712">
    <property type="entry name" value="RelE/ParE_toxin"/>
</dbReference>
<dbReference type="NCBIfam" id="TIGR02385">
    <property type="entry name" value="RelE_StbE"/>
    <property type="match status" value="1"/>
</dbReference>